<dbReference type="InterPro" id="IPR051539">
    <property type="entry name" value="T4SS-coupling_protein"/>
</dbReference>
<evidence type="ECO:0000256" key="1">
    <source>
        <dbReference type="ARBA" id="ARBA00004651"/>
    </source>
</evidence>
<reference evidence="8 9" key="1">
    <citation type="journal article" date="2018" name="Int. J. Syst. Evol. Microbiol.">
        <title>Methylomusa anaerophila gen. nov., sp. nov., an anaerobic methanol-utilizing bacterium isolated from a microbial fuel cell.</title>
        <authorList>
            <person name="Amano N."/>
            <person name="Yamamuro A."/>
            <person name="Miyahara M."/>
            <person name="Kouzuma A."/>
            <person name="Abe T."/>
            <person name="Watanabe K."/>
        </authorList>
    </citation>
    <scope>NUCLEOTIDE SEQUENCE [LARGE SCALE GENOMIC DNA]</scope>
    <source>
        <strain evidence="8 9">MMFC1</strain>
    </source>
</reference>
<dbReference type="PANTHER" id="PTHR37937">
    <property type="entry name" value="CONJUGATIVE TRANSFER: DNA TRANSPORT"/>
    <property type="match status" value="1"/>
</dbReference>
<keyword evidence="9" id="KW-1185">Reference proteome</keyword>
<organism evidence="8 9">
    <name type="scientific">Methylomusa anaerophila</name>
    <dbReference type="NCBI Taxonomy" id="1930071"/>
    <lineage>
        <taxon>Bacteria</taxon>
        <taxon>Bacillati</taxon>
        <taxon>Bacillota</taxon>
        <taxon>Negativicutes</taxon>
        <taxon>Selenomonadales</taxon>
        <taxon>Sporomusaceae</taxon>
        <taxon>Methylomusa</taxon>
    </lineage>
</organism>
<evidence type="ECO:0000256" key="7">
    <source>
        <dbReference type="SAM" id="Phobius"/>
    </source>
</evidence>
<dbReference type="InterPro" id="IPR027417">
    <property type="entry name" value="P-loop_NTPase"/>
</dbReference>
<dbReference type="GO" id="GO:0005886">
    <property type="term" value="C:plasma membrane"/>
    <property type="evidence" value="ECO:0007669"/>
    <property type="project" value="UniProtKB-SubCell"/>
</dbReference>
<evidence type="ECO:0000256" key="5">
    <source>
        <dbReference type="ARBA" id="ARBA00022989"/>
    </source>
</evidence>
<evidence type="ECO:0000256" key="2">
    <source>
        <dbReference type="ARBA" id="ARBA00008806"/>
    </source>
</evidence>
<dbReference type="Pfam" id="PF02534">
    <property type="entry name" value="T4SS-DNA_transf"/>
    <property type="match status" value="2"/>
</dbReference>
<dbReference type="EMBL" id="AP018449">
    <property type="protein sequence ID" value="BBB92476.1"/>
    <property type="molecule type" value="Genomic_DNA"/>
</dbReference>
<evidence type="ECO:0000313" key="9">
    <source>
        <dbReference type="Proteomes" id="UP000276437"/>
    </source>
</evidence>
<keyword evidence="4 7" id="KW-0812">Transmembrane</keyword>
<keyword evidence="3" id="KW-1003">Cell membrane</keyword>
<keyword evidence="6 7" id="KW-0472">Membrane</keyword>
<dbReference type="OrthoDB" id="9766496at2"/>
<dbReference type="RefSeq" id="WP_126309345.1">
    <property type="nucleotide sequence ID" value="NZ_AP018449.1"/>
</dbReference>
<evidence type="ECO:0000313" key="8">
    <source>
        <dbReference type="EMBL" id="BBB92476.1"/>
    </source>
</evidence>
<name>A0A348AN28_9FIRM</name>
<dbReference type="AlphaFoldDB" id="A0A348AN28"/>
<evidence type="ECO:0000256" key="6">
    <source>
        <dbReference type="ARBA" id="ARBA00023136"/>
    </source>
</evidence>
<dbReference type="Gene3D" id="3.40.50.300">
    <property type="entry name" value="P-loop containing nucleotide triphosphate hydrolases"/>
    <property type="match status" value="1"/>
</dbReference>
<sequence>MEEPKKRRFLILLGTVGVVMLLVAWLTTQWFARRLDYDPLLGWAFPLNDGTKLYFPWDIFIWRWKFAAVVPHLSALAGKYLLLGLMGSVALSFFLESKLRPLDSHGSADWAGRSDVKKSGLCVKEGVILGRNPYTKKYLFHDGPEHILLLAPTRSGKGVGVIIPTCLVWKHSMLVTDVKAENWNFSAPYRRHVLKNRVIKFEPGCIDGTGARWNPLLEIRYRTVREFGDVQIIADMLANPDGKDISGDGAHWVITASSLMRTVIMHILYKKHQEGKLPPTMMEVATFLSLPHKAIIAEMKVYPHIAPAEFLSDTNVLDEIYSLPGTPYIDIGNWKREVADSLEDPAAKRAVEALKTLPDVRAYMQERYHENPEIFTQMPYAELLVHPKVLEGAREMGNREEKEESSVLSSAVKAFLLYRNPVIAKNTGASDFRINDLLRPDYPVSIFLVTAPGDLDTIKPLFRLFMNFVIKRNVEKMDFGSKQKQRCLLLFDEFPQFGRMDSVELGLAVMAGYGLKALLIAQDIHQLNKAYTKDNSIIANCHVRVFYTPNEDGTAEMLSKSLGKKTIRVDSKNSGQGLGTASYTTSETGRELMTPDEVKRLPKEQELVFVAQTRPIRAEKLFYFKEKFFMNKIESCGQAQALNLHSDTASAVRSYEDLLPPGLQVPTADSALARQEELADLEGKQHELGGWLDVSYEAVKMLDRLDDAAVETTAAAAIVPAVRDEYRFIE</sequence>
<keyword evidence="5 7" id="KW-1133">Transmembrane helix</keyword>
<dbReference type="SUPFAM" id="SSF52540">
    <property type="entry name" value="P-loop containing nucleoside triphosphate hydrolases"/>
    <property type="match status" value="1"/>
</dbReference>
<dbReference type="CDD" id="cd01127">
    <property type="entry name" value="TrwB_TraG_TraD_VirD4"/>
    <property type="match status" value="1"/>
</dbReference>
<dbReference type="KEGG" id="mana:MAMMFC1_03169"/>
<protein>
    <submittedName>
        <fullName evidence="8">Conjugal transfer protein TraG</fullName>
    </submittedName>
</protein>
<gene>
    <name evidence="8" type="primary">traG</name>
    <name evidence="8" type="ORF">MAMMFC1_03169</name>
</gene>
<feature type="transmembrane region" description="Helical" evidence="7">
    <location>
        <begin position="9"/>
        <end position="32"/>
    </location>
</feature>
<proteinExistence type="inferred from homology"/>
<accession>A0A348AN28</accession>
<comment type="similarity">
    <text evidence="2">Belongs to the VirD4/TraG family.</text>
</comment>
<evidence type="ECO:0000256" key="3">
    <source>
        <dbReference type="ARBA" id="ARBA00022475"/>
    </source>
</evidence>
<dbReference type="Proteomes" id="UP000276437">
    <property type="component" value="Chromosome"/>
</dbReference>
<comment type="subcellular location">
    <subcellularLocation>
        <location evidence="1">Cell membrane</location>
        <topology evidence="1">Multi-pass membrane protein</topology>
    </subcellularLocation>
</comment>
<dbReference type="PANTHER" id="PTHR37937:SF1">
    <property type="entry name" value="CONJUGATIVE TRANSFER: DNA TRANSPORT"/>
    <property type="match status" value="1"/>
</dbReference>
<evidence type="ECO:0000256" key="4">
    <source>
        <dbReference type="ARBA" id="ARBA00022692"/>
    </source>
</evidence>
<dbReference type="InterPro" id="IPR003688">
    <property type="entry name" value="TraG/VirD4"/>
</dbReference>